<organism evidence="2 3">
    <name type="scientific">Pigmentiphaga aceris</name>
    <dbReference type="NCBI Taxonomy" id="1940612"/>
    <lineage>
        <taxon>Bacteria</taxon>
        <taxon>Pseudomonadati</taxon>
        <taxon>Pseudomonadota</taxon>
        <taxon>Betaproteobacteria</taxon>
        <taxon>Burkholderiales</taxon>
        <taxon>Alcaligenaceae</taxon>
        <taxon>Pigmentiphaga</taxon>
    </lineage>
</organism>
<evidence type="ECO:0000313" key="2">
    <source>
        <dbReference type="EMBL" id="QEI09471.1"/>
    </source>
</evidence>
<protein>
    <submittedName>
        <fullName evidence="2">ROK family protein</fullName>
    </submittedName>
</protein>
<evidence type="ECO:0000256" key="1">
    <source>
        <dbReference type="ARBA" id="ARBA00006479"/>
    </source>
</evidence>
<dbReference type="AlphaFoldDB" id="A0A5C0B8C0"/>
<keyword evidence="3" id="KW-1185">Reference proteome</keyword>
<dbReference type="Gene3D" id="3.30.420.40">
    <property type="match status" value="2"/>
</dbReference>
<comment type="similarity">
    <text evidence="1">Belongs to the ROK (NagC/XylR) family.</text>
</comment>
<dbReference type="OrthoDB" id="849313at2"/>
<reference evidence="2 3" key="1">
    <citation type="submission" date="2019-08" db="EMBL/GenBank/DDBJ databases">
        <title>Amphibian skin-associated Pigmentiphaga: genome sequence and occurrence across geography and hosts.</title>
        <authorList>
            <person name="Bletz M.C."/>
            <person name="Bunk B."/>
            <person name="Sproeer C."/>
            <person name="Biwer P."/>
            <person name="Reiter S."/>
            <person name="Rabemananjara F.C.E."/>
            <person name="Schulz S."/>
            <person name="Overmann J."/>
            <person name="Vences M."/>
        </authorList>
    </citation>
    <scope>NUCLEOTIDE SEQUENCE [LARGE SCALE GENOMIC DNA]</scope>
    <source>
        <strain evidence="2 3">Mada1488</strain>
    </source>
</reference>
<dbReference type="KEGG" id="pacr:FXN63_20720"/>
<dbReference type="InterPro" id="IPR000600">
    <property type="entry name" value="ROK"/>
</dbReference>
<sequence>MEANVKPGILAIDIGGTALKVAVIDDHGQLISERMRTPTPRPCQPEQMLDELAALAKSLPAYDRIAVGFPGVIRNARVQTAVNIGGAEWLDYPLADKIAARFGHPVRLVNDADMQGFALISGQGLEFVLTLGTGLGSALFLDGELMPHMELGHHPFYGDATYEECLGAEALKRIGVAQWNQHLERALHCVKVLLNADHIYLGGGNAKRVTLTLPKNVRIGSNDAGLAGGAALWNGPAATRSTDDSPSNR</sequence>
<dbReference type="PANTHER" id="PTHR18964">
    <property type="entry name" value="ROK (REPRESSOR, ORF, KINASE) FAMILY"/>
    <property type="match status" value="1"/>
</dbReference>
<evidence type="ECO:0000313" key="3">
    <source>
        <dbReference type="Proteomes" id="UP000325161"/>
    </source>
</evidence>
<gene>
    <name evidence="2" type="ORF">FXN63_20720</name>
</gene>
<dbReference type="Pfam" id="PF00480">
    <property type="entry name" value="ROK"/>
    <property type="match status" value="1"/>
</dbReference>
<name>A0A5C0B8C0_9BURK</name>
<proteinExistence type="inferred from homology"/>
<dbReference type="InterPro" id="IPR043129">
    <property type="entry name" value="ATPase_NBD"/>
</dbReference>
<dbReference type="PANTHER" id="PTHR18964:SF149">
    <property type="entry name" value="BIFUNCTIONAL UDP-N-ACETYLGLUCOSAMINE 2-EPIMERASE_N-ACETYLMANNOSAMINE KINASE"/>
    <property type="match status" value="1"/>
</dbReference>
<dbReference type="Proteomes" id="UP000325161">
    <property type="component" value="Chromosome"/>
</dbReference>
<dbReference type="EMBL" id="CP043046">
    <property type="protein sequence ID" value="QEI09471.1"/>
    <property type="molecule type" value="Genomic_DNA"/>
</dbReference>
<accession>A0A5C0B8C0</accession>
<dbReference type="SUPFAM" id="SSF53067">
    <property type="entry name" value="Actin-like ATPase domain"/>
    <property type="match status" value="1"/>
</dbReference>